<accession>A0A9P6LW07</accession>
<proteinExistence type="predicted"/>
<keyword evidence="2" id="KW-1185">Reference proteome</keyword>
<gene>
    <name evidence="1" type="ORF">BGZ70_003886</name>
</gene>
<name>A0A9P6LW07_MORAP</name>
<evidence type="ECO:0000313" key="2">
    <source>
        <dbReference type="Proteomes" id="UP000738359"/>
    </source>
</evidence>
<feature type="non-terminal residue" evidence="1">
    <location>
        <position position="1"/>
    </location>
</feature>
<dbReference type="Proteomes" id="UP000738359">
    <property type="component" value="Unassembled WGS sequence"/>
</dbReference>
<dbReference type="EMBL" id="JAAAHY010002114">
    <property type="protein sequence ID" value="KAF9945335.1"/>
    <property type="molecule type" value="Genomic_DNA"/>
</dbReference>
<evidence type="ECO:0000313" key="1">
    <source>
        <dbReference type="EMBL" id="KAF9945335.1"/>
    </source>
</evidence>
<protein>
    <submittedName>
        <fullName evidence="1">Uncharacterized protein</fullName>
    </submittedName>
</protein>
<reference evidence="1" key="1">
    <citation type="journal article" date="2020" name="Fungal Divers.">
        <title>Resolving the Mortierellaceae phylogeny through synthesis of multi-gene phylogenetics and phylogenomics.</title>
        <authorList>
            <person name="Vandepol N."/>
            <person name="Liber J."/>
            <person name="Desiro A."/>
            <person name="Na H."/>
            <person name="Kennedy M."/>
            <person name="Barry K."/>
            <person name="Grigoriev I.V."/>
            <person name="Miller A.N."/>
            <person name="O'Donnell K."/>
            <person name="Stajich J.E."/>
            <person name="Bonito G."/>
        </authorList>
    </citation>
    <scope>NUCLEOTIDE SEQUENCE</scope>
    <source>
        <strain evidence="1">CK1249</strain>
    </source>
</reference>
<dbReference type="AlphaFoldDB" id="A0A9P6LW07"/>
<comment type="caution">
    <text evidence="1">The sequence shown here is derived from an EMBL/GenBank/DDBJ whole genome shotgun (WGS) entry which is preliminary data.</text>
</comment>
<organism evidence="1 2">
    <name type="scientific">Mortierella alpina</name>
    <name type="common">Oleaginous fungus</name>
    <name type="synonym">Mortierella renispora</name>
    <dbReference type="NCBI Taxonomy" id="64518"/>
    <lineage>
        <taxon>Eukaryota</taxon>
        <taxon>Fungi</taxon>
        <taxon>Fungi incertae sedis</taxon>
        <taxon>Mucoromycota</taxon>
        <taxon>Mortierellomycotina</taxon>
        <taxon>Mortierellomycetes</taxon>
        <taxon>Mortierellales</taxon>
        <taxon>Mortierellaceae</taxon>
        <taxon>Mortierella</taxon>
    </lineage>
</organism>
<sequence>NQCEDLQEHCEKFIDKNRSGVRMYVEDDLAYNRKRLNELSEDGHGAERADLRVEIEVSERNLEELDALT</sequence>